<comment type="caution">
    <text evidence="11">The sequence shown here is derived from an EMBL/GenBank/DDBJ whole genome shotgun (WGS) entry which is preliminary data.</text>
</comment>
<dbReference type="EMBL" id="JABFTP020000001">
    <property type="protein sequence ID" value="KAL3265458.1"/>
    <property type="molecule type" value="Genomic_DNA"/>
</dbReference>
<evidence type="ECO:0000313" key="11">
    <source>
        <dbReference type="EMBL" id="KAL3265458.1"/>
    </source>
</evidence>
<dbReference type="FunFam" id="3.40.50.1820:FF:000057">
    <property type="entry name" value="Lipase"/>
    <property type="match status" value="1"/>
</dbReference>
<feature type="active site" description="Charge relay system" evidence="8">
    <location>
        <position position="387"/>
    </location>
</feature>
<gene>
    <name evidence="11" type="ORF">HHI36_009662</name>
</gene>
<evidence type="ECO:0000256" key="8">
    <source>
        <dbReference type="PIRSR" id="PIRSR000862-1"/>
    </source>
</evidence>
<evidence type="ECO:0000256" key="2">
    <source>
        <dbReference type="ARBA" id="ARBA00022729"/>
    </source>
</evidence>
<comment type="similarity">
    <text evidence="1 7">Belongs to the AB hydrolase superfamily. Lipase family.</text>
</comment>
<reference evidence="11 12" key="1">
    <citation type="journal article" date="2021" name="BMC Biol.">
        <title>Horizontally acquired antibacterial genes associated with adaptive radiation of ladybird beetles.</title>
        <authorList>
            <person name="Li H.S."/>
            <person name="Tang X.F."/>
            <person name="Huang Y.H."/>
            <person name="Xu Z.Y."/>
            <person name="Chen M.L."/>
            <person name="Du X.Y."/>
            <person name="Qiu B.Y."/>
            <person name="Chen P.T."/>
            <person name="Zhang W."/>
            <person name="Slipinski A."/>
            <person name="Escalona H.E."/>
            <person name="Waterhouse R.M."/>
            <person name="Zwick A."/>
            <person name="Pang H."/>
        </authorList>
    </citation>
    <scope>NUCLEOTIDE SEQUENCE [LARGE SCALE GENOMIC DNA]</scope>
    <source>
        <strain evidence="11">SYSU2018</strain>
    </source>
</reference>
<dbReference type="InterPro" id="IPR029058">
    <property type="entry name" value="AB_hydrolase_fold"/>
</dbReference>
<feature type="domain" description="AB hydrolase-1" evidence="10">
    <location>
        <begin position="91"/>
        <end position="371"/>
    </location>
</feature>
<dbReference type="GO" id="GO:0016787">
    <property type="term" value="F:hydrolase activity"/>
    <property type="evidence" value="ECO:0007669"/>
    <property type="project" value="UniProtKB-KW"/>
</dbReference>
<protein>
    <recommendedName>
        <fullName evidence="7">Lipase</fullName>
    </recommendedName>
</protein>
<dbReference type="Proteomes" id="UP001516400">
    <property type="component" value="Unassembled WGS sequence"/>
</dbReference>
<evidence type="ECO:0000256" key="1">
    <source>
        <dbReference type="ARBA" id="ARBA00010701"/>
    </source>
</evidence>
<sequence length="424" mass="48713">MFAKNLLSTVCTICLFRTIHAEFENNVCPSLWDYPSMKENTNCWYDFAAESKVPDIIKKTGYPFQEYRVQTRDGYILTLFRIPSLNTGKEPVFMLHGIQSTSAVFVGLGKNSLAFLLADAGYDVWLGNYRGTEYSEEHVNYNISDRRFWDYGVDEIALIDVPSMLDTVKYHSRRKDIIYIGHSLGTTAALMYASEYPEAAKNTVKLFVFLSPAYKLNSIPSPYRMFFPLLKPFLRLTSSINVVQVLSRGYSRRLTKPTCLASTSLMLVCMHALNLYLGPLSQMAPETLPVYFNQLPGGTSLKTLTFVTESVKGKFTKYDYGRGRNMIKYGSVEPPEYNITEIKVPIVIYYARNDWATPKKDAINLYRTLPKKIRYGLYEIPAEYFNHFDFLFGRDAKKLLYDHLLKLLGRVSKKDNLLTEKIEE</sequence>
<dbReference type="PANTHER" id="PTHR11005">
    <property type="entry name" value="LYSOSOMAL ACID LIPASE-RELATED"/>
    <property type="match status" value="1"/>
</dbReference>
<dbReference type="Pfam" id="PF00561">
    <property type="entry name" value="Abhydrolase_1"/>
    <property type="match status" value="1"/>
</dbReference>
<evidence type="ECO:0000256" key="5">
    <source>
        <dbReference type="ARBA" id="ARBA00023098"/>
    </source>
</evidence>
<dbReference type="Gene3D" id="3.40.50.1820">
    <property type="entry name" value="alpha/beta hydrolase"/>
    <property type="match status" value="1"/>
</dbReference>
<name>A0ABD2MGJ2_9CUCU</name>
<accession>A0ABD2MGJ2</accession>
<keyword evidence="2 9" id="KW-0732">Signal</keyword>
<keyword evidence="4 7" id="KW-0442">Lipid degradation</keyword>
<feature type="active site" description="Charge relay system" evidence="8">
    <location>
        <position position="354"/>
    </location>
</feature>
<keyword evidence="5" id="KW-0443">Lipid metabolism</keyword>
<evidence type="ECO:0000256" key="6">
    <source>
        <dbReference type="ARBA" id="ARBA00023180"/>
    </source>
</evidence>
<feature type="active site" description="Nucleophile" evidence="8">
    <location>
        <position position="183"/>
    </location>
</feature>
<keyword evidence="6" id="KW-0325">Glycoprotein</keyword>
<dbReference type="GO" id="GO:0016042">
    <property type="term" value="P:lipid catabolic process"/>
    <property type="evidence" value="ECO:0007669"/>
    <property type="project" value="UniProtKB-KW"/>
</dbReference>
<feature type="chain" id="PRO_5044756324" description="Lipase" evidence="9">
    <location>
        <begin position="22"/>
        <end position="424"/>
    </location>
</feature>
<dbReference type="PIRSF" id="PIRSF000862">
    <property type="entry name" value="Steryl_ester_lip"/>
    <property type="match status" value="1"/>
</dbReference>
<evidence type="ECO:0000259" key="10">
    <source>
        <dbReference type="Pfam" id="PF00561"/>
    </source>
</evidence>
<evidence type="ECO:0000256" key="3">
    <source>
        <dbReference type="ARBA" id="ARBA00022801"/>
    </source>
</evidence>
<dbReference type="SUPFAM" id="SSF53474">
    <property type="entry name" value="alpha/beta-Hydrolases"/>
    <property type="match status" value="1"/>
</dbReference>
<organism evidence="11 12">
    <name type="scientific">Cryptolaemus montrouzieri</name>
    <dbReference type="NCBI Taxonomy" id="559131"/>
    <lineage>
        <taxon>Eukaryota</taxon>
        <taxon>Metazoa</taxon>
        <taxon>Ecdysozoa</taxon>
        <taxon>Arthropoda</taxon>
        <taxon>Hexapoda</taxon>
        <taxon>Insecta</taxon>
        <taxon>Pterygota</taxon>
        <taxon>Neoptera</taxon>
        <taxon>Endopterygota</taxon>
        <taxon>Coleoptera</taxon>
        <taxon>Polyphaga</taxon>
        <taxon>Cucujiformia</taxon>
        <taxon>Coccinelloidea</taxon>
        <taxon>Coccinellidae</taxon>
        <taxon>Scymninae</taxon>
        <taxon>Scymnini</taxon>
        <taxon>Cryptolaemus</taxon>
    </lineage>
</organism>
<dbReference type="InterPro" id="IPR025483">
    <property type="entry name" value="Lipase_euk"/>
</dbReference>
<dbReference type="InterPro" id="IPR000073">
    <property type="entry name" value="AB_hydrolase_1"/>
</dbReference>
<evidence type="ECO:0000256" key="4">
    <source>
        <dbReference type="ARBA" id="ARBA00022963"/>
    </source>
</evidence>
<keyword evidence="3 7" id="KW-0378">Hydrolase</keyword>
<feature type="signal peptide" evidence="9">
    <location>
        <begin position="1"/>
        <end position="21"/>
    </location>
</feature>
<proteinExistence type="inferred from homology"/>
<evidence type="ECO:0000256" key="7">
    <source>
        <dbReference type="PIRNR" id="PIRNR000862"/>
    </source>
</evidence>
<dbReference type="AlphaFoldDB" id="A0ABD2MGJ2"/>
<evidence type="ECO:0000313" key="12">
    <source>
        <dbReference type="Proteomes" id="UP001516400"/>
    </source>
</evidence>
<keyword evidence="12" id="KW-1185">Reference proteome</keyword>
<evidence type="ECO:0000256" key="9">
    <source>
        <dbReference type="SAM" id="SignalP"/>
    </source>
</evidence>